<dbReference type="NCBIfam" id="TIGR04183">
    <property type="entry name" value="Por_Secre_tail"/>
    <property type="match status" value="1"/>
</dbReference>
<sequence length="668" mass="75806">MKKFLLLGILQVLVLLFSFAKGSSFVDLGDRVVWQTAEFQVELSNSGEDDLIFDALWEIGLPSLRILDDFPLTLSPGETTYLRMSFVPENVGEFKGEIGFDNGFRVYIEGRILDFEQKVSIILLGKKSFGYVGEELTFEVEVENTGDIAIESFTIREEHTGYDGDIGPIEPGKKLSLYIPYTVTQEDIERNSIHLTVVGTTENGFQFFHEELWRFKPGAMVSVPELIDLGNVYYKYVDTLIHIDFHNPGTDTLRVWGKKTFSNNFSSVSNSLVLIMAPGEKGEWPMKFFPRAVNMDFEGDIEFYTNSTVTPEVIVKHRAKVVYGPGNWELKGFMQDTYTRVGEKIDVKIEAVNLENFIIGNLRGSERKSQRELYFARRINPFEISEFAYQYTVTENDILNSKIDFDFFTSDVTGNEVSLHKEVTLKIQEDDALPRKIEPVIIREGNTPSAIQFKFEWEEEVLSLAFDLVIKPGFAIDWSKVELPIPLRDTHQLTVEENGAPNSRVLDNVVRVKITSKDGKPLPQGEGILFNIPIEAEDSEEYEVNFDNIVLLAATGNVLPINAGNYRLAANDPVTGVYPEFRHLNILTQNYPNPFSRATTIKVNLPKEMKARLAVYSVTGEEIMVLLDGPLKAGEHEVMLDGMDLKPGLYLYQLQADGMVFHRRMIKR</sequence>
<dbReference type="InterPro" id="IPR055354">
    <property type="entry name" value="DUF7507"/>
</dbReference>
<gene>
    <name evidence="2" type="ORF">KI659_14915</name>
</gene>
<name>A0AAP2G649_9BACT</name>
<dbReference type="RefSeq" id="WP_213946167.1">
    <property type="nucleotide sequence ID" value="NZ_JAHCMY010000010.1"/>
</dbReference>
<dbReference type="Pfam" id="PF24346">
    <property type="entry name" value="DUF7507"/>
    <property type="match status" value="1"/>
</dbReference>
<dbReference type="EMBL" id="JAHCMY010000010">
    <property type="protein sequence ID" value="MBS9525308.1"/>
    <property type="molecule type" value="Genomic_DNA"/>
</dbReference>
<dbReference type="InterPro" id="IPR026444">
    <property type="entry name" value="Secre_tail"/>
</dbReference>
<organism evidence="2 3">
    <name type="scientific">Litoribacter ruber</name>
    <dbReference type="NCBI Taxonomy" id="702568"/>
    <lineage>
        <taxon>Bacteria</taxon>
        <taxon>Pseudomonadati</taxon>
        <taxon>Bacteroidota</taxon>
        <taxon>Cytophagia</taxon>
        <taxon>Cytophagales</taxon>
        <taxon>Cyclobacteriaceae</taxon>
        <taxon>Litoribacter</taxon>
    </lineage>
</organism>
<evidence type="ECO:0000313" key="3">
    <source>
        <dbReference type="Proteomes" id="UP001319104"/>
    </source>
</evidence>
<keyword evidence="3" id="KW-1185">Reference proteome</keyword>
<dbReference type="Proteomes" id="UP001319104">
    <property type="component" value="Unassembled WGS sequence"/>
</dbReference>
<evidence type="ECO:0000259" key="1">
    <source>
        <dbReference type="Pfam" id="PF24346"/>
    </source>
</evidence>
<reference evidence="2 3" key="1">
    <citation type="submission" date="2021-05" db="EMBL/GenBank/DDBJ databases">
        <authorList>
            <person name="Zhang Z.D."/>
            <person name="Osman G."/>
        </authorList>
    </citation>
    <scope>NUCLEOTIDE SEQUENCE [LARGE SCALE GENOMIC DNA]</scope>
    <source>
        <strain evidence="2 3">KCTC 32217</strain>
    </source>
</reference>
<comment type="caution">
    <text evidence="2">The sequence shown here is derived from an EMBL/GenBank/DDBJ whole genome shotgun (WGS) entry which is preliminary data.</text>
</comment>
<evidence type="ECO:0000313" key="2">
    <source>
        <dbReference type="EMBL" id="MBS9525308.1"/>
    </source>
</evidence>
<protein>
    <submittedName>
        <fullName evidence="2">T9SS type A sorting domain-containing protein</fullName>
    </submittedName>
</protein>
<accession>A0AAP2G649</accession>
<dbReference type="AlphaFoldDB" id="A0AAP2G649"/>
<feature type="domain" description="DUF7507" evidence="1">
    <location>
        <begin position="128"/>
        <end position="197"/>
    </location>
</feature>
<proteinExistence type="predicted"/>